<evidence type="ECO:0000313" key="2">
    <source>
        <dbReference type="Proteomes" id="UP001156484"/>
    </source>
</evidence>
<accession>A0ACD4DG82</accession>
<reference evidence="1" key="1">
    <citation type="submission" date="2022-10" db="EMBL/GenBank/DDBJ databases">
        <title>Rhodococcus ferula Z13 complete genome.</title>
        <authorList>
            <person name="Long X."/>
            <person name="Zang M."/>
        </authorList>
    </citation>
    <scope>NUCLEOTIDE SEQUENCE</scope>
    <source>
        <strain evidence="1">Z13</strain>
    </source>
</reference>
<dbReference type="EMBL" id="CP107551">
    <property type="protein sequence ID" value="UYP19044.1"/>
    <property type="molecule type" value="Genomic_DNA"/>
</dbReference>
<organism evidence="1 2">
    <name type="scientific">Rhodococcus sacchari</name>
    <dbReference type="NCBI Taxonomy" id="2962047"/>
    <lineage>
        <taxon>Bacteria</taxon>
        <taxon>Bacillati</taxon>
        <taxon>Actinomycetota</taxon>
        <taxon>Actinomycetes</taxon>
        <taxon>Mycobacteriales</taxon>
        <taxon>Nocardiaceae</taxon>
        <taxon>Rhodococcus</taxon>
    </lineage>
</organism>
<sequence length="441" mass="46514">MTSKKWWRTKMVMSRAGRWAAAAVTSAVLAGSVLGASATAGAQTDFYLPPETLPAGAPGDVLRTEPLDLGLRVPVGDGVFPGQGTKLMYRSNDARGVPNAVTGTYIEPSTPWNGPGDRPLVALAIGTHGQGDQCAPSRNLGAVVNYTPPLDFFTEYEALSVNTLLLRGIAVVVTDYDGLGTPGHHTYVNRAAEAHAVLDSVRAALKLENTSVTENSPVALYGYSQGGGASGAAAELAPEYAPELNLVGAYVGAPPADLVATLKQIDGTLLTGAIGYTINGLAEAYPEIRDEIDAEVSDEGRVMLAQVANQCVPETIANFAFKRTSDYTRTGEPLDVVLERLPEVQRILNEQRIGKRTPAVPVLLQHGTQDDTVPYGQGRQLALDWCAQGAAVQFLPNPTPPILPGFIVNHAVPMIGGLPESVAWVEARLRGEPAPTNCGTF</sequence>
<dbReference type="Proteomes" id="UP001156484">
    <property type="component" value="Chromosome"/>
</dbReference>
<protein>
    <submittedName>
        <fullName evidence="1">Lipase family protein</fullName>
    </submittedName>
</protein>
<proteinExistence type="predicted"/>
<gene>
    <name evidence="1" type="ORF">OED52_00120</name>
</gene>
<keyword evidence="2" id="KW-1185">Reference proteome</keyword>
<evidence type="ECO:0000313" key="1">
    <source>
        <dbReference type="EMBL" id="UYP19044.1"/>
    </source>
</evidence>
<name>A0ACD4DG82_9NOCA</name>